<keyword evidence="10" id="KW-0175">Coiled coil</keyword>
<dbReference type="InterPro" id="IPR003395">
    <property type="entry name" value="RecF/RecN/SMC_N"/>
</dbReference>
<evidence type="ECO:0000313" key="13">
    <source>
        <dbReference type="Proteomes" id="UP000662873"/>
    </source>
</evidence>
<feature type="domain" description="AAA+ ATPase" evidence="11">
    <location>
        <begin position="21"/>
        <end position="509"/>
    </location>
</feature>
<accession>A0A809R717</accession>
<evidence type="ECO:0000256" key="6">
    <source>
        <dbReference type="ARBA" id="ARBA00022840"/>
    </source>
</evidence>
<dbReference type="InterPro" id="IPR004604">
    <property type="entry name" value="DNA_recomb/repair_RecN"/>
</dbReference>
<evidence type="ECO:0000313" key="12">
    <source>
        <dbReference type="EMBL" id="BBO23373.1"/>
    </source>
</evidence>
<dbReference type="Pfam" id="PF02463">
    <property type="entry name" value="SMC_N"/>
    <property type="match status" value="1"/>
</dbReference>
<gene>
    <name evidence="12" type="ORF">NPRO_09680</name>
</gene>
<comment type="function">
    <text evidence="1 9">May be involved in recombinational repair of damaged DNA.</text>
</comment>
<dbReference type="GO" id="GO:0009432">
    <property type="term" value="P:SOS response"/>
    <property type="evidence" value="ECO:0007669"/>
    <property type="project" value="TreeGrafter"/>
</dbReference>
<evidence type="ECO:0000256" key="10">
    <source>
        <dbReference type="SAM" id="Coils"/>
    </source>
</evidence>
<dbReference type="SUPFAM" id="SSF52540">
    <property type="entry name" value="P-loop containing nucleoside triphosphate hydrolases"/>
    <property type="match status" value="2"/>
</dbReference>
<feature type="coiled-coil region" evidence="10">
    <location>
        <begin position="265"/>
        <end position="292"/>
    </location>
</feature>
<dbReference type="Proteomes" id="UP000662873">
    <property type="component" value="Chromosome"/>
</dbReference>
<protein>
    <recommendedName>
        <fullName evidence="3 9">DNA repair protein RecN</fullName>
    </recommendedName>
    <alternativeName>
        <fullName evidence="8 9">Recombination protein N</fullName>
    </alternativeName>
</protein>
<proteinExistence type="inferred from homology"/>
<reference evidence="12" key="1">
    <citation type="journal article" name="DNA Res.">
        <title>The physiological potential of anammox bacteria as revealed by their core genome structure.</title>
        <authorList>
            <person name="Okubo T."/>
            <person name="Toyoda A."/>
            <person name="Fukuhara K."/>
            <person name="Uchiyama I."/>
            <person name="Harigaya Y."/>
            <person name="Kuroiwa M."/>
            <person name="Suzuki T."/>
            <person name="Murakami Y."/>
            <person name="Suwa Y."/>
            <person name="Takami H."/>
        </authorList>
    </citation>
    <scope>NUCLEOTIDE SEQUENCE</scope>
    <source>
        <strain evidence="12">317325-2</strain>
    </source>
</reference>
<evidence type="ECO:0000256" key="2">
    <source>
        <dbReference type="ARBA" id="ARBA00009441"/>
    </source>
</evidence>
<dbReference type="PANTHER" id="PTHR11059:SF0">
    <property type="entry name" value="DNA REPAIR PROTEIN RECN"/>
    <property type="match status" value="1"/>
</dbReference>
<keyword evidence="6" id="KW-0067">ATP-binding</keyword>
<dbReference type="NCBIfam" id="TIGR00634">
    <property type="entry name" value="recN"/>
    <property type="match status" value="1"/>
</dbReference>
<dbReference type="CDD" id="cd03241">
    <property type="entry name" value="ABC_RecN"/>
    <property type="match status" value="2"/>
</dbReference>
<keyword evidence="7 9" id="KW-0234">DNA repair</keyword>
<dbReference type="PIRSF" id="PIRSF003128">
    <property type="entry name" value="RecN"/>
    <property type="match status" value="1"/>
</dbReference>
<name>A0A809R717_9BACT</name>
<evidence type="ECO:0000256" key="1">
    <source>
        <dbReference type="ARBA" id="ARBA00003618"/>
    </source>
</evidence>
<dbReference type="SMART" id="SM00382">
    <property type="entry name" value="AAA"/>
    <property type="match status" value="1"/>
</dbReference>
<keyword evidence="4" id="KW-0547">Nucleotide-binding</keyword>
<comment type="similarity">
    <text evidence="2 9">Belongs to the RecN family.</text>
</comment>
<dbReference type="GO" id="GO:0006310">
    <property type="term" value="P:DNA recombination"/>
    <property type="evidence" value="ECO:0007669"/>
    <property type="project" value="InterPro"/>
</dbReference>
<evidence type="ECO:0000256" key="4">
    <source>
        <dbReference type="ARBA" id="ARBA00022741"/>
    </source>
</evidence>
<evidence type="ECO:0000256" key="3">
    <source>
        <dbReference type="ARBA" id="ARBA00021315"/>
    </source>
</evidence>
<dbReference type="Gene3D" id="3.40.50.300">
    <property type="entry name" value="P-loop containing nucleotide triphosphate hydrolases"/>
    <property type="match status" value="2"/>
</dbReference>
<organism evidence="12 13">
    <name type="scientific">Candidatus Nitrosymbiomonas proteolyticus</name>
    <dbReference type="NCBI Taxonomy" id="2608984"/>
    <lineage>
        <taxon>Bacteria</taxon>
        <taxon>Bacillati</taxon>
        <taxon>Armatimonadota</taxon>
        <taxon>Armatimonadota incertae sedis</taxon>
        <taxon>Candidatus Nitrosymbiomonas</taxon>
    </lineage>
</organism>
<evidence type="ECO:0000256" key="9">
    <source>
        <dbReference type="PIRNR" id="PIRNR003128"/>
    </source>
</evidence>
<evidence type="ECO:0000256" key="8">
    <source>
        <dbReference type="ARBA" id="ARBA00033408"/>
    </source>
</evidence>
<sequence length="555" mass="59974">MIVELHVENIAIIESAGLSLGPGFTVLTGETGAGKSLIADAIELALGARADSDMVRAGASRALVAMTLDLSGAPSVASALEKLGIVAEEGLLYLQREVFAEGKSQARINGRPAPLSVMREVGRQWIDLHGQHEHQGLIHPENHVRYLDAWIGAPAELTLRKVAESHSNCQSLRMRLEGIRMNRREREQQLDLLRYQRQEIESAAPRTGEFEELQARLRKLQSIASVKENSEAALARLIEADESAHDQLAKALALVETIADTDPQLKEAAEMLQSAMASVQEASRAIRGAAEEGDLDPAAVEHVAARLDLLRRLRSKYGDEESEILAHLERVRERLSQLEFDEADEPAIEAALAESLAQLRGLCEELRAIRRDGAREFDARVEAELRELAMEAAVFATAIEPREPDGSGADDVQFLFSANKGEPARPLSKIASGGEVSRVMLALKSVLAGKEGVPTLVFDEVDSGLGGQAASVVGRKLAQLAANAQVIAISHLAQIAAQATSHFHIRKVLSGGRMVTEVRALSSDERIEEVARMIAGEEVGQAALAQAKELLKGRV</sequence>
<dbReference type="KEGG" id="npy:NPRO_09680"/>
<dbReference type="InterPro" id="IPR003593">
    <property type="entry name" value="AAA+_ATPase"/>
</dbReference>
<dbReference type="FunFam" id="3.40.50.300:FF:000319">
    <property type="entry name" value="DNA repair protein RecN"/>
    <property type="match status" value="1"/>
</dbReference>
<evidence type="ECO:0000259" key="11">
    <source>
        <dbReference type="SMART" id="SM00382"/>
    </source>
</evidence>
<keyword evidence="5 9" id="KW-0227">DNA damage</keyword>
<evidence type="ECO:0000256" key="7">
    <source>
        <dbReference type="ARBA" id="ARBA00023204"/>
    </source>
</evidence>
<evidence type="ECO:0000256" key="5">
    <source>
        <dbReference type="ARBA" id="ARBA00022763"/>
    </source>
</evidence>
<dbReference type="GO" id="GO:0043590">
    <property type="term" value="C:bacterial nucleoid"/>
    <property type="evidence" value="ECO:0007669"/>
    <property type="project" value="TreeGrafter"/>
</dbReference>
<dbReference type="EMBL" id="AP021858">
    <property type="protein sequence ID" value="BBO23373.1"/>
    <property type="molecule type" value="Genomic_DNA"/>
</dbReference>
<dbReference type="GO" id="GO:0005524">
    <property type="term" value="F:ATP binding"/>
    <property type="evidence" value="ECO:0007669"/>
    <property type="project" value="UniProtKB-KW"/>
</dbReference>
<dbReference type="InterPro" id="IPR027417">
    <property type="entry name" value="P-loop_NTPase"/>
</dbReference>
<dbReference type="GO" id="GO:0006281">
    <property type="term" value="P:DNA repair"/>
    <property type="evidence" value="ECO:0007669"/>
    <property type="project" value="UniProtKB-KW"/>
</dbReference>
<dbReference type="PANTHER" id="PTHR11059">
    <property type="entry name" value="DNA REPAIR PROTEIN RECN"/>
    <property type="match status" value="1"/>
</dbReference>
<dbReference type="AlphaFoldDB" id="A0A809R717"/>